<sequence length="225" mass="24368">MRPHSRTRMVNPGRGTMIGSSRPPPGRVAAPTKASRPSPPPPRHPTQLIPANCLVRGAGANLQTPKGNFRLATTYPGAPLPPAHASFTENENPPSPSRGMKCSTEVVPTITRGYAEGMTPSAWKAQLRGTQQVLAVEQGLRMTVAIIVFDGRKAPHFASPHNDPLLVEEVNPTGMIRLPSRFGDKFKARNLETDFLVVDVPTAYNIILGRPTLHRVKAVIAPYLL</sequence>
<evidence type="ECO:0000313" key="3">
    <source>
        <dbReference type="Proteomes" id="UP001153076"/>
    </source>
</evidence>
<dbReference type="AlphaFoldDB" id="A0A9Q1GN43"/>
<evidence type="ECO:0000256" key="1">
    <source>
        <dbReference type="SAM" id="MobiDB-lite"/>
    </source>
</evidence>
<evidence type="ECO:0000313" key="2">
    <source>
        <dbReference type="EMBL" id="KAJ8424342.1"/>
    </source>
</evidence>
<dbReference type="EMBL" id="JAKOGI010001706">
    <property type="protein sequence ID" value="KAJ8424342.1"/>
    <property type="molecule type" value="Genomic_DNA"/>
</dbReference>
<organism evidence="2 3">
    <name type="scientific">Carnegiea gigantea</name>
    <dbReference type="NCBI Taxonomy" id="171969"/>
    <lineage>
        <taxon>Eukaryota</taxon>
        <taxon>Viridiplantae</taxon>
        <taxon>Streptophyta</taxon>
        <taxon>Embryophyta</taxon>
        <taxon>Tracheophyta</taxon>
        <taxon>Spermatophyta</taxon>
        <taxon>Magnoliopsida</taxon>
        <taxon>eudicotyledons</taxon>
        <taxon>Gunneridae</taxon>
        <taxon>Pentapetalae</taxon>
        <taxon>Caryophyllales</taxon>
        <taxon>Cactineae</taxon>
        <taxon>Cactaceae</taxon>
        <taxon>Cactoideae</taxon>
        <taxon>Echinocereeae</taxon>
        <taxon>Carnegiea</taxon>
    </lineage>
</organism>
<dbReference type="PANTHER" id="PTHR33240">
    <property type="entry name" value="OS08G0508500 PROTEIN"/>
    <property type="match status" value="1"/>
</dbReference>
<dbReference type="PANTHER" id="PTHR33240:SF17">
    <property type="entry name" value="EUKARYOTIC PEPTIDE CHAIN RELEASE FACTOR GTP-BINDING SUBUNIT-LIKE"/>
    <property type="match status" value="1"/>
</dbReference>
<dbReference type="Proteomes" id="UP001153076">
    <property type="component" value="Unassembled WGS sequence"/>
</dbReference>
<reference evidence="2" key="1">
    <citation type="submission" date="2022-04" db="EMBL/GenBank/DDBJ databases">
        <title>Carnegiea gigantea Genome sequencing and assembly v2.</title>
        <authorList>
            <person name="Copetti D."/>
            <person name="Sanderson M.J."/>
            <person name="Burquez A."/>
            <person name="Wojciechowski M.F."/>
        </authorList>
    </citation>
    <scope>NUCLEOTIDE SEQUENCE</scope>
    <source>
        <strain evidence="2">SGP5-SGP5p</strain>
        <tissue evidence="2">Aerial part</tissue>
    </source>
</reference>
<feature type="region of interest" description="Disordered" evidence="1">
    <location>
        <begin position="1"/>
        <end position="46"/>
    </location>
</feature>
<protein>
    <submittedName>
        <fullName evidence="2">Uncharacterized protein</fullName>
    </submittedName>
</protein>
<keyword evidence="3" id="KW-1185">Reference proteome</keyword>
<proteinExistence type="predicted"/>
<comment type="caution">
    <text evidence="2">The sequence shown here is derived from an EMBL/GenBank/DDBJ whole genome shotgun (WGS) entry which is preliminary data.</text>
</comment>
<feature type="region of interest" description="Disordered" evidence="1">
    <location>
        <begin position="81"/>
        <end position="102"/>
    </location>
</feature>
<gene>
    <name evidence="2" type="ORF">Cgig2_022188</name>
</gene>
<name>A0A9Q1GN43_9CARY</name>
<accession>A0A9Q1GN43</accession>